<feature type="chain" id="PRO_5018696873" evidence="1">
    <location>
        <begin position="32"/>
        <end position="778"/>
    </location>
</feature>
<reference evidence="3 4" key="1">
    <citation type="submission" date="2018-11" db="EMBL/GenBank/DDBJ databases">
        <title>Rhodococcus spongicola sp. nov. and Rhodococcus xishaensis sp. nov. from marine sponges.</title>
        <authorList>
            <person name="Li L."/>
            <person name="Lin H.W."/>
        </authorList>
    </citation>
    <scope>NUCLEOTIDE SEQUENCE [LARGE SCALE GENOMIC DNA]</scope>
    <source>
        <strain evidence="3 4">CCTCC AB2014297</strain>
    </source>
</reference>
<dbReference type="InterPro" id="IPR032109">
    <property type="entry name" value="Big_3_5"/>
</dbReference>
<organism evidence="3 4">
    <name type="scientific">Prescottella agglutinans</name>
    <dbReference type="NCBI Taxonomy" id="1644129"/>
    <lineage>
        <taxon>Bacteria</taxon>
        <taxon>Bacillati</taxon>
        <taxon>Actinomycetota</taxon>
        <taxon>Actinomycetes</taxon>
        <taxon>Mycobacteriales</taxon>
        <taxon>Nocardiaceae</taxon>
        <taxon>Prescottella</taxon>
    </lineage>
</organism>
<feature type="signal peptide" evidence="1">
    <location>
        <begin position="1"/>
        <end position="31"/>
    </location>
</feature>
<feature type="domain" description="PKD" evidence="2">
    <location>
        <begin position="464"/>
        <end position="557"/>
    </location>
</feature>
<dbReference type="PROSITE" id="PS51318">
    <property type="entry name" value="TAT"/>
    <property type="match status" value="1"/>
</dbReference>
<keyword evidence="1" id="KW-0732">Signal</keyword>
<keyword evidence="4" id="KW-1185">Reference proteome</keyword>
<dbReference type="InterPro" id="IPR035986">
    <property type="entry name" value="PKD_dom_sf"/>
</dbReference>
<name>A0A3S3ACB8_9NOCA</name>
<dbReference type="RefSeq" id="WP_127918710.1">
    <property type="nucleotide sequence ID" value="NZ_RKLP01000016.1"/>
</dbReference>
<gene>
    <name evidence="3" type="ORF">EGT67_24440</name>
</gene>
<proteinExistence type="predicted"/>
<dbReference type="OrthoDB" id="4451361at2"/>
<evidence type="ECO:0000256" key="1">
    <source>
        <dbReference type="SAM" id="SignalP"/>
    </source>
</evidence>
<dbReference type="Proteomes" id="UP000286208">
    <property type="component" value="Unassembled WGS sequence"/>
</dbReference>
<evidence type="ECO:0000259" key="2">
    <source>
        <dbReference type="PROSITE" id="PS50093"/>
    </source>
</evidence>
<dbReference type="PROSITE" id="PS50093">
    <property type="entry name" value="PKD"/>
    <property type="match status" value="1"/>
</dbReference>
<evidence type="ECO:0000313" key="3">
    <source>
        <dbReference type="EMBL" id="RVW06925.1"/>
    </source>
</evidence>
<dbReference type="Gene3D" id="2.60.40.10">
    <property type="entry name" value="Immunoglobulins"/>
    <property type="match status" value="5"/>
</dbReference>
<dbReference type="InterPro" id="IPR006311">
    <property type="entry name" value="TAT_signal"/>
</dbReference>
<dbReference type="InterPro" id="IPR000601">
    <property type="entry name" value="PKD_dom"/>
</dbReference>
<dbReference type="InterPro" id="IPR013783">
    <property type="entry name" value="Ig-like_fold"/>
</dbReference>
<dbReference type="AlphaFoldDB" id="A0A3S3ACB8"/>
<evidence type="ECO:0000313" key="4">
    <source>
        <dbReference type="Proteomes" id="UP000286208"/>
    </source>
</evidence>
<comment type="caution">
    <text evidence="3">The sequence shown here is derived from an EMBL/GenBank/DDBJ whole genome shotgun (WGS) entry which is preliminary data.</text>
</comment>
<dbReference type="EMBL" id="RKLP01000016">
    <property type="protein sequence ID" value="RVW06925.1"/>
    <property type="molecule type" value="Genomic_DNA"/>
</dbReference>
<accession>A0A3S3ACB8</accession>
<dbReference type="Pfam" id="PF16640">
    <property type="entry name" value="Big_3_5"/>
    <property type="match status" value="5"/>
</dbReference>
<sequence length="778" mass="76001">MSSSLSRRCAAALTGATVVSASLLLATPASAAQSTVDFTTTCRASATINVTKTPAASVTVDAPATVAPGEQFTFRMQTNAQSYPNSDSGATTTNLSRLKNDFEIPSNATFVGATIVPGSGINLGGVAPSVIRVNDNGIADPNGTILRISGNNEVIGNGANNSGSSEGGIVAPKLKLNIDGSGNGNGDSWFRLPAIDVTMVAGQSGTIQPKIRTSGDAGSFNNDKNFSTQLAKASLFGTQWAPTRCSPRNSEGAALNAGAGPLATIRISAPDATTTTTLSVPPSAATGAPVQLTATVSPAEASGTVQFKDNGTNIGAAVPVNNGSASLSYAFATTGAHSITAVYSGATGFATSTSAAQTVTVTPPAAATTTSITVPPTATTGLAVDLVAAVNPAGATGTVQFKDGGANLGTPVRVNGGVATLSQAFTTTGAHSITAEFTGDAGFAASASGARVVTVSEPMPDAVATTTAVTAPASAEVGTAVTISASVSPKPVDGTVQFRDGATNLGSPVLLSDGTASITHTFTKGGSHSITAVYSGGVGSLGSTAAPVTVAVTASNIGTVTMLNAPGEAKSGAPVDLWASVFDLVDGAQVPNGGTVQFRDGGTPIGNPVPVAGGVAKLTHTFATTGSHSITAVYSGAGAYSGSTTDAQNINVTVASVVDLSTATELGLPAGGTVGQPVTISARVVASQTPHGTVQFFDGDKPLGEAVQLVDGQASLTHTFTGTGSHSITAKYSGAAGFTASTSVSGTLVISETGGGLPGVDTGSLSLGSLSGVGNATA</sequence>
<protein>
    <submittedName>
        <fullName evidence="3">Ig-like domain repeat protein</fullName>
    </submittedName>
</protein>
<dbReference type="SUPFAM" id="SSF49299">
    <property type="entry name" value="PKD domain"/>
    <property type="match status" value="1"/>
</dbReference>
<dbReference type="GO" id="GO:0005975">
    <property type="term" value="P:carbohydrate metabolic process"/>
    <property type="evidence" value="ECO:0007669"/>
    <property type="project" value="UniProtKB-ARBA"/>
</dbReference>